<feature type="compositionally biased region" description="Low complexity" evidence="1">
    <location>
        <begin position="157"/>
        <end position="175"/>
    </location>
</feature>
<keyword evidence="2" id="KW-1133">Transmembrane helix</keyword>
<dbReference type="HOGENOM" id="CLU_084749_2_0_11"/>
<evidence type="ECO:0000313" key="4">
    <source>
        <dbReference type="Proteomes" id="UP000019754"/>
    </source>
</evidence>
<accession>A0A022KS29</accession>
<evidence type="ECO:0000256" key="2">
    <source>
        <dbReference type="SAM" id="Phobius"/>
    </source>
</evidence>
<keyword evidence="2" id="KW-0472">Membrane</keyword>
<gene>
    <name evidence="3" type="ORF">D641_0111260</name>
</gene>
<feature type="region of interest" description="Disordered" evidence="1">
    <location>
        <begin position="157"/>
        <end position="216"/>
    </location>
</feature>
<dbReference type="EMBL" id="AORC01000014">
    <property type="protein sequence ID" value="EYT48474.1"/>
    <property type="molecule type" value="Genomic_DNA"/>
</dbReference>
<reference evidence="3 4" key="1">
    <citation type="journal article" date="2013" name="Genome Announc.">
        <title>Draft genome sequence of an Actinobacterium, Brachybacterium muris strain UCD-AY4.</title>
        <authorList>
            <person name="Lo J.R."/>
            <person name="Lang J.M."/>
            <person name="Darling A.E."/>
            <person name="Eisen J.A."/>
            <person name="Coil D.A."/>
        </authorList>
    </citation>
    <scope>NUCLEOTIDE SEQUENCE [LARGE SCALE GENOMIC DNA]</scope>
    <source>
        <strain evidence="3 4">UCD-AY4</strain>
    </source>
</reference>
<feature type="transmembrane region" description="Helical" evidence="2">
    <location>
        <begin position="42"/>
        <end position="62"/>
    </location>
</feature>
<feature type="transmembrane region" description="Helical" evidence="2">
    <location>
        <begin position="119"/>
        <end position="141"/>
    </location>
</feature>
<dbReference type="InterPro" id="IPR019051">
    <property type="entry name" value="Trp_biosyn_TM_oprn/chp"/>
</dbReference>
<proteinExistence type="predicted"/>
<evidence type="ECO:0000256" key="1">
    <source>
        <dbReference type="SAM" id="MobiDB-lite"/>
    </source>
</evidence>
<sequence length="216" mass="21641">MVLLGLASSLALAGTTALEWLRATAPDLTGTVIEVPVTGQEAAPAVMALGLVGAAASLASALSSVWVRWVTGPVLVLTGATAAVLSAGVFLDPEAAARAGVARATGLLGGDLHATTGTWPLLAVVPAVLVALAGLAVLVAGGRWRTGSRYRSAAVAAPQAAAASPQDDPAAAWDALTRGQDPTEYEVDPAQHTGPEPDRGHDAVGEDRSPRHDVAQ</sequence>
<dbReference type="STRING" id="1249481.D641_0111260"/>
<dbReference type="Proteomes" id="UP000019754">
    <property type="component" value="Unassembled WGS sequence"/>
</dbReference>
<keyword evidence="4" id="KW-1185">Reference proteome</keyword>
<keyword evidence="2" id="KW-0812">Transmembrane</keyword>
<comment type="caution">
    <text evidence="3">The sequence shown here is derived from an EMBL/GenBank/DDBJ whole genome shotgun (WGS) entry which is preliminary data.</text>
</comment>
<name>A0A022KS29_9MICO</name>
<evidence type="ECO:0008006" key="5">
    <source>
        <dbReference type="Google" id="ProtNLM"/>
    </source>
</evidence>
<dbReference type="Pfam" id="PF09534">
    <property type="entry name" value="Trp_oprn_chp"/>
    <property type="match status" value="1"/>
</dbReference>
<feature type="compositionally biased region" description="Basic and acidic residues" evidence="1">
    <location>
        <begin position="195"/>
        <end position="216"/>
    </location>
</feature>
<dbReference type="AlphaFoldDB" id="A0A022KS29"/>
<evidence type="ECO:0000313" key="3">
    <source>
        <dbReference type="EMBL" id="EYT48474.1"/>
    </source>
</evidence>
<organism evidence="3 4">
    <name type="scientific">Brachybacterium muris UCD-AY4</name>
    <dbReference type="NCBI Taxonomy" id="1249481"/>
    <lineage>
        <taxon>Bacteria</taxon>
        <taxon>Bacillati</taxon>
        <taxon>Actinomycetota</taxon>
        <taxon>Actinomycetes</taxon>
        <taxon>Micrococcales</taxon>
        <taxon>Dermabacteraceae</taxon>
        <taxon>Brachybacterium</taxon>
    </lineage>
</organism>
<protein>
    <recommendedName>
        <fullName evidence="5">Trp biosynthesis associated, transmembrane protein, Oprn/Chp</fullName>
    </recommendedName>
</protein>
<feature type="transmembrane region" description="Helical" evidence="2">
    <location>
        <begin position="69"/>
        <end position="91"/>
    </location>
</feature>